<keyword evidence="4" id="KW-0574">Periplasm</keyword>
<evidence type="ECO:0000259" key="6">
    <source>
        <dbReference type="Pfam" id="PF03888"/>
    </source>
</evidence>
<dbReference type="PANTHER" id="PTHR38782">
    <property type="match status" value="1"/>
</dbReference>
<dbReference type="Pfam" id="PF03888">
    <property type="entry name" value="MucB_RseB"/>
    <property type="match status" value="1"/>
</dbReference>
<dbReference type="Gene3D" id="3.30.200.100">
    <property type="entry name" value="MucB/RseB, C-terminal domain"/>
    <property type="match status" value="1"/>
</dbReference>
<feature type="domain" description="MucB/RseB N-terminal" evidence="6">
    <location>
        <begin position="43"/>
        <end position="214"/>
    </location>
</feature>
<organism evidence="8 9">
    <name type="scientific">Oceanobacter antarcticus</name>
    <dbReference type="NCBI Taxonomy" id="3133425"/>
    <lineage>
        <taxon>Bacteria</taxon>
        <taxon>Pseudomonadati</taxon>
        <taxon>Pseudomonadota</taxon>
        <taxon>Gammaproteobacteria</taxon>
        <taxon>Oceanospirillales</taxon>
        <taxon>Oceanospirillaceae</taxon>
        <taxon>Oceanobacter</taxon>
    </lineage>
</organism>
<feature type="chain" id="PRO_5047228612" evidence="5">
    <location>
        <begin position="21"/>
        <end position="341"/>
    </location>
</feature>
<dbReference type="RefSeq" id="WP_416206481.1">
    <property type="nucleotide sequence ID" value="NZ_JBBKTX010000016.1"/>
</dbReference>
<evidence type="ECO:0000313" key="8">
    <source>
        <dbReference type="EMBL" id="MFK4753445.1"/>
    </source>
</evidence>
<comment type="caution">
    <text evidence="8">The sequence shown here is derived from an EMBL/GenBank/DDBJ whole genome shotgun (WGS) entry which is preliminary data.</text>
</comment>
<dbReference type="PIRSF" id="PIRSF005427">
    <property type="entry name" value="RseB"/>
    <property type="match status" value="1"/>
</dbReference>
<evidence type="ECO:0000256" key="2">
    <source>
        <dbReference type="ARBA" id="ARBA00008150"/>
    </source>
</evidence>
<dbReference type="PANTHER" id="PTHR38782:SF1">
    <property type="entry name" value="SIGMA-E FACTOR REGULATORY PROTEIN RSEB"/>
    <property type="match status" value="1"/>
</dbReference>
<evidence type="ECO:0000256" key="4">
    <source>
        <dbReference type="ARBA" id="ARBA00022764"/>
    </source>
</evidence>
<dbReference type="InterPro" id="IPR033436">
    <property type="entry name" value="MucB/RseB_C"/>
</dbReference>
<sequence>MKSVWFLLTLGLVLATPASAGSAGSGDQASGAGSAAGVAGFTDPRQWLERMSHAIKETNYQGVLVFGNDQLWHTMAISHAMEDGVEYEKISHLTGNPREIIRAGQDVSCTHPDDQALRLYDQSANLLSGIDPHLPALDSYYQLRQARPERIAGRNALQIQVIPNDTFRFGQNLWLDEKTGLLLRSDLVDRSRKVIERYQFAQITIGQTIPASEFDVPPGSHPYVSHLATPGTVTIVEHQQGWYPQWVPPGFTQSVERDIESRDALMYSDGLSAFTLFVDQVEQDSMPDMSRRWGATAAVVRHQRDGERNMRITVVGELPMATAKRIALSVRHAGDSPVSGR</sequence>
<dbReference type="EMBL" id="JBBKTX010000016">
    <property type="protein sequence ID" value="MFK4753445.1"/>
    <property type="molecule type" value="Genomic_DNA"/>
</dbReference>
<accession>A0ABW8NLD3</accession>
<proteinExistence type="inferred from homology"/>
<evidence type="ECO:0000256" key="5">
    <source>
        <dbReference type="SAM" id="SignalP"/>
    </source>
</evidence>
<keyword evidence="9" id="KW-1185">Reference proteome</keyword>
<dbReference type="Pfam" id="PF17188">
    <property type="entry name" value="MucB_RseB_C"/>
    <property type="match status" value="1"/>
</dbReference>
<evidence type="ECO:0000313" key="9">
    <source>
        <dbReference type="Proteomes" id="UP001620597"/>
    </source>
</evidence>
<evidence type="ECO:0000256" key="3">
    <source>
        <dbReference type="ARBA" id="ARBA00022729"/>
    </source>
</evidence>
<evidence type="ECO:0000256" key="1">
    <source>
        <dbReference type="ARBA" id="ARBA00004418"/>
    </source>
</evidence>
<feature type="signal peptide" evidence="5">
    <location>
        <begin position="1"/>
        <end position="20"/>
    </location>
</feature>
<gene>
    <name evidence="8" type="ORF">WG929_13595</name>
</gene>
<comment type="subcellular location">
    <subcellularLocation>
        <location evidence="1">Periplasm</location>
    </subcellularLocation>
</comment>
<dbReference type="InterPro" id="IPR005588">
    <property type="entry name" value="MucB_RseB"/>
</dbReference>
<reference evidence="8 9" key="1">
    <citation type="submission" date="2024-03" db="EMBL/GenBank/DDBJ databases">
        <title>High-quality draft genome sequence of Oceanobacter sp. wDCs-4.</title>
        <authorList>
            <person name="Dong C."/>
        </authorList>
    </citation>
    <scope>NUCLEOTIDE SEQUENCE [LARGE SCALE GENOMIC DNA]</scope>
    <source>
        <strain evidence="9">wDCs-4</strain>
    </source>
</reference>
<protein>
    <submittedName>
        <fullName evidence="8">MucB/RseB C-terminal domain-containing protein</fullName>
    </submittedName>
</protein>
<dbReference type="Gene3D" id="2.50.20.10">
    <property type="entry name" value="Lipoprotein localisation LolA/LolB/LppX"/>
    <property type="match status" value="1"/>
</dbReference>
<keyword evidence="3 5" id="KW-0732">Signal</keyword>
<dbReference type="CDD" id="cd16327">
    <property type="entry name" value="RseB"/>
    <property type="match status" value="1"/>
</dbReference>
<comment type="similarity">
    <text evidence="2">Belongs to the RseB family.</text>
</comment>
<name>A0ABW8NLD3_9GAMM</name>
<dbReference type="InterPro" id="IPR038484">
    <property type="entry name" value="MucB/RseB_C_sf"/>
</dbReference>
<evidence type="ECO:0000259" key="7">
    <source>
        <dbReference type="Pfam" id="PF17188"/>
    </source>
</evidence>
<feature type="domain" description="MucB/RseB C-terminal" evidence="7">
    <location>
        <begin position="238"/>
        <end position="331"/>
    </location>
</feature>
<dbReference type="Proteomes" id="UP001620597">
    <property type="component" value="Unassembled WGS sequence"/>
</dbReference>
<dbReference type="InterPro" id="IPR033434">
    <property type="entry name" value="MucB/RseB_N"/>
</dbReference>